<evidence type="ECO:0000256" key="2">
    <source>
        <dbReference type="ARBA" id="ARBA00004123"/>
    </source>
</evidence>
<dbReference type="InterPro" id="IPR029071">
    <property type="entry name" value="Ubiquitin-like_domsf"/>
</dbReference>
<dbReference type="Gene3D" id="3.10.20.90">
    <property type="entry name" value="Phosphatidylinositol 3-kinase Catalytic Subunit, Chain A, domain 1"/>
    <property type="match status" value="1"/>
</dbReference>
<proteinExistence type="predicted"/>
<dbReference type="EC" id="3.1.3.16" evidence="3"/>
<sequence>MTNIKEVSILVKWSGREYHITDLTDQDTVAVLRHEIFKKTQVRPERQKLINLKYKGKYSKGAEDTVKLSNLELKTNFKLMMVGSTEQDIEDVCHKPEDMVEVIDDFEDQEDKKDECIEESAIYLAKIQKRIKEYKITEMNPPRSNKHLLVLDIDYTLFDHRSIAETGAELMRPYLHEFLTSAYEHYDIVIWSATGMRWIEEKMRLLGVNNNPNYKIMFYLDANAMISVHTLDYGVIDVKPLAVIWGLYPQYTASNTIMFDDIRRNFLMNPRSGLRIRPFRQAHLNRDKDTELLKLSKYLNDIAIHCEDFTKLNHKKWEHYDPRK</sequence>
<dbReference type="InterPro" id="IPR023214">
    <property type="entry name" value="HAD_sf"/>
</dbReference>
<dbReference type="VEuPathDB" id="VectorBase:GAUT034326"/>
<dbReference type="EnsemblMetazoa" id="GAUT034326-RA">
    <property type="protein sequence ID" value="GAUT034326-PA"/>
    <property type="gene ID" value="GAUT034326"/>
</dbReference>
<dbReference type="PROSITE" id="PS50053">
    <property type="entry name" value="UBIQUITIN_2"/>
    <property type="match status" value="1"/>
</dbReference>
<feature type="domain" description="Ubiquitin-like" evidence="13">
    <location>
        <begin position="7"/>
        <end position="82"/>
    </location>
</feature>
<dbReference type="SMART" id="SM00213">
    <property type="entry name" value="UBQ"/>
    <property type="match status" value="1"/>
</dbReference>
<evidence type="ECO:0000256" key="4">
    <source>
        <dbReference type="ARBA" id="ARBA00014187"/>
    </source>
</evidence>
<evidence type="ECO:0000259" key="13">
    <source>
        <dbReference type="PROSITE" id="PS50053"/>
    </source>
</evidence>
<dbReference type="AlphaFoldDB" id="A0A1A9VE37"/>
<accession>A0A1A9VE37</accession>
<keyword evidence="16" id="KW-1185">Reference proteome</keyword>
<dbReference type="GO" id="GO:0005634">
    <property type="term" value="C:nucleus"/>
    <property type="evidence" value="ECO:0007669"/>
    <property type="project" value="UniProtKB-SubCell"/>
</dbReference>
<protein>
    <recommendedName>
        <fullName evidence="4">Ubiquitin-like domain-containing CTD phosphatase 1</fullName>
        <ecNumber evidence="3">3.1.3.16</ecNumber>
    </recommendedName>
    <alternativeName>
        <fullName evidence="10">Nuclear proteasome inhibitor UBLCP1</fullName>
    </alternativeName>
</protein>
<dbReference type="SUPFAM" id="SSF54236">
    <property type="entry name" value="Ubiquitin-like"/>
    <property type="match status" value="1"/>
</dbReference>
<dbReference type="SMART" id="SM00577">
    <property type="entry name" value="CPDc"/>
    <property type="match status" value="1"/>
</dbReference>
<comment type="catalytic activity">
    <reaction evidence="12">
        <text>O-phospho-L-threonyl-[protein] + H2O = L-threonyl-[protein] + phosphate</text>
        <dbReference type="Rhea" id="RHEA:47004"/>
        <dbReference type="Rhea" id="RHEA-COMP:11060"/>
        <dbReference type="Rhea" id="RHEA-COMP:11605"/>
        <dbReference type="ChEBI" id="CHEBI:15377"/>
        <dbReference type="ChEBI" id="CHEBI:30013"/>
        <dbReference type="ChEBI" id="CHEBI:43474"/>
        <dbReference type="ChEBI" id="CHEBI:61977"/>
        <dbReference type="EC" id="3.1.3.16"/>
    </reaction>
</comment>
<evidence type="ECO:0000256" key="12">
    <source>
        <dbReference type="ARBA" id="ARBA00048336"/>
    </source>
</evidence>
<dbReference type="PROSITE" id="PS50969">
    <property type="entry name" value="FCP1"/>
    <property type="match status" value="1"/>
</dbReference>
<dbReference type="InterPro" id="IPR000626">
    <property type="entry name" value="Ubiquitin-like_dom"/>
</dbReference>
<organism evidence="15 16">
    <name type="scientific">Glossina austeni</name>
    <name type="common">Savannah tsetse fly</name>
    <dbReference type="NCBI Taxonomy" id="7395"/>
    <lineage>
        <taxon>Eukaryota</taxon>
        <taxon>Metazoa</taxon>
        <taxon>Ecdysozoa</taxon>
        <taxon>Arthropoda</taxon>
        <taxon>Hexapoda</taxon>
        <taxon>Insecta</taxon>
        <taxon>Pterygota</taxon>
        <taxon>Neoptera</taxon>
        <taxon>Endopterygota</taxon>
        <taxon>Diptera</taxon>
        <taxon>Brachycera</taxon>
        <taxon>Muscomorpha</taxon>
        <taxon>Hippoboscoidea</taxon>
        <taxon>Glossinidae</taxon>
        <taxon>Glossina</taxon>
    </lineage>
</organism>
<name>A0A1A9VE37_GLOAU</name>
<dbReference type="InterPro" id="IPR051658">
    <property type="entry name" value="UBLCP1"/>
</dbReference>
<keyword evidence="9" id="KW-0539">Nucleus</keyword>
<evidence type="ECO:0000256" key="3">
    <source>
        <dbReference type="ARBA" id="ARBA00013081"/>
    </source>
</evidence>
<dbReference type="SUPFAM" id="SSF56784">
    <property type="entry name" value="HAD-like"/>
    <property type="match status" value="1"/>
</dbReference>
<dbReference type="CDD" id="cd01813">
    <property type="entry name" value="Ubl_UBLCP1"/>
    <property type="match status" value="1"/>
</dbReference>
<dbReference type="FunFam" id="3.10.20.90:FF:000060">
    <property type="entry name" value="ubiquitin-like domain-containing CTD phosphatase 1"/>
    <property type="match status" value="1"/>
</dbReference>
<evidence type="ECO:0000256" key="5">
    <source>
        <dbReference type="ARBA" id="ARBA00022723"/>
    </source>
</evidence>
<dbReference type="NCBIfam" id="TIGR02245">
    <property type="entry name" value="HAD_IIID1"/>
    <property type="match status" value="1"/>
</dbReference>
<keyword evidence="8" id="KW-0904">Protein phosphatase</keyword>
<feature type="domain" description="FCP1 homology" evidence="14">
    <location>
        <begin position="142"/>
        <end position="302"/>
    </location>
</feature>
<comment type="subcellular location">
    <subcellularLocation>
        <location evidence="2">Nucleus</location>
    </subcellularLocation>
</comment>
<evidence type="ECO:0000256" key="7">
    <source>
        <dbReference type="ARBA" id="ARBA00022842"/>
    </source>
</evidence>
<dbReference type="InterPro" id="IPR036412">
    <property type="entry name" value="HAD-like_sf"/>
</dbReference>
<keyword evidence="7" id="KW-0460">Magnesium</keyword>
<dbReference type="GO" id="GO:0090364">
    <property type="term" value="P:regulation of proteasome assembly"/>
    <property type="evidence" value="ECO:0007669"/>
    <property type="project" value="InterPro"/>
</dbReference>
<dbReference type="GO" id="GO:0046872">
    <property type="term" value="F:metal ion binding"/>
    <property type="evidence" value="ECO:0007669"/>
    <property type="project" value="UniProtKB-KW"/>
</dbReference>
<dbReference type="InterPro" id="IPR004274">
    <property type="entry name" value="FCP1_dom"/>
</dbReference>
<evidence type="ECO:0000313" key="16">
    <source>
        <dbReference type="Proteomes" id="UP000078200"/>
    </source>
</evidence>
<comment type="cofactor">
    <cofactor evidence="1">
        <name>Mg(2+)</name>
        <dbReference type="ChEBI" id="CHEBI:18420"/>
    </cofactor>
</comment>
<evidence type="ECO:0000256" key="10">
    <source>
        <dbReference type="ARBA" id="ARBA00032039"/>
    </source>
</evidence>
<dbReference type="PANTHER" id="PTHR48493:SF1">
    <property type="entry name" value="UBIQUITIN-LIKE DOMAIN-CONTAINING CTD PHOSPHATASE 1"/>
    <property type="match status" value="1"/>
</dbReference>
<dbReference type="InterPro" id="IPR011943">
    <property type="entry name" value="HAD-SF_hydro_IIID"/>
</dbReference>
<dbReference type="Proteomes" id="UP000078200">
    <property type="component" value="Unassembled WGS sequence"/>
</dbReference>
<evidence type="ECO:0000256" key="1">
    <source>
        <dbReference type="ARBA" id="ARBA00001946"/>
    </source>
</evidence>
<evidence type="ECO:0000256" key="6">
    <source>
        <dbReference type="ARBA" id="ARBA00022801"/>
    </source>
</evidence>
<reference evidence="15" key="1">
    <citation type="submission" date="2020-05" db="UniProtKB">
        <authorList>
            <consortium name="EnsemblMetazoa"/>
        </authorList>
    </citation>
    <scope>IDENTIFICATION</scope>
    <source>
        <strain evidence="15">TTRI</strain>
    </source>
</reference>
<dbReference type="GO" id="GO:0004722">
    <property type="term" value="F:protein serine/threonine phosphatase activity"/>
    <property type="evidence" value="ECO:0007669"/>
    <property type="project" value="UniProtKB-EC"/>
</dbReference>
<comment type="catalytic activity">
    <reaction evidence="11">
        <text>O-phospho-L-seryl-[protein] + H2O = L-seryl-[protein] + phosphate</text>
        <dbReference type="Rhea" id="RHEA:20629"/>
        <dbReference type="Rhea" id="RHEA-COMP:9863"/>
        <dbReference type="Rhea" id="RHEA-COMP:11604"/>
        <dbReference type="ChEBI" id="CHEBI:15377"/>
        <dbReference type="ChEBI" id="CHEBI:29999"/>
        <dbReference type="ChEBI" id="CHEBI:43474"/>
        <dbReference type="ChEBI" id="CHEBI:83421"/>
        <dbReference type="EC" id="3.1.3.16"/>
    </reaction>
</comment>
<evidence type="ECO:0000256" key="8">
    <source>
        <dbReference type="ARBA" id="ARBA00022912"/>
    </source>
</evidence>
<evidence type="ECO:0000259" key="14">
    <source>
        <dbReference type="PROSITE" id="PS50969"/>
    </source>
</evidence>
<dbReference type="Pfam" id="PF00240">
    <property type="entry name" value="ubiquitin"/>
    <property type="match status" value="1"/>
</dbReference>
<evidence type="ECO:0000256" key="11">
    <source>
        <dbReference type="ARBA" id="ARBA00047761"/>
    </source>
</evidence>
<keyword evidence="5" id="KW-0479">Metal-binding</keyword>
<keyword evidence="6" id="KW-0378">Hydrolase</keyword>
<dbReference type="Pfam" id="PF03031">
    <property type="entry name" value="NIF"/>
    <property type="match status" value="1"/>
</dbReference>
<evidence type="ECO:0000313" key="15">
    <source>
        <dbReference type="EnsemblMetazoa" id="GAUT034326-PA"/>
    </source>
</evidence>
<evidence type="ECO:0000256" key="9">
    <source>
        <dbReference type="ARBA" id="ARBA00023242"/>
    </source>
</evidence>
<dbReference type="STRING" id="7395.A0A1A9VE37"/>
<dbReference type="PANTHER" id="PTHR48493">
    <property type="entry name" value="UBIQUITIN-LIKE DOMAIN-CONTAINING CTD PHOSPHATASE 1"/>
    <property type="match status" value="1"/>
</dbReference>
<dbReference type="Gene3D" id="3.40.50.1000">
    <property type="entry name" value="HAD superfamily/HAD-like"/>
    <property type="match status" value="1"/>
</dbReference>